<feature type="domain" description="Methyl-accepting transducer" evidence="6">
    <location>
        <begin position="435"/>
        <end position="671"/>
    </location>
</feature>
<dbReference type="PROSITE" id="PS50885">
    <property type="entry name" value="HAMP"/>
    <property type="match status" value="1"/>
</dbReference>
<dbReference type="GO" id="GO:0016020">
    <property type="term" value="C:membrane"/>
    <property type="evidence" value="ECO:0007669"/>
    <property type="project" value="InterPro"/>
</dbReference>
<comment type="similarity">
    <text evidence="2">Belongs to the methyl-accepting chemotaxis (MCP) protein family.</text>
</comment>
<evidence type="ECO:0000256" key="5">
    <source>
        <dbReference type="SAM" id="Phobius"/>
    </source>
</evidence>
<dbReference type="Pfam" id="PF00672">
    <property type="entry name" value="HAMP"/>
    <property type="match status" value="1"/>
</dbReference>
<evidence type="ECO:0000256" key="2">
    <source>
        <dbReference type="ARBA" id="ARBA00029447"/>
    </source>
</evidence>
<dbReference type="PANTHER" id="PTHR32089">
    <property type="entry name" value="METHYL-ACCEPTING CHEMOTAXIS PROTEIN MCPB"/>
    <property type="match status" value="1"/>
</dbReference>
<proteinExistence type="inferred from homology"/>
<feature type="compositionally biased region" description="Basic residues" evidence="4">
    <location>
        <begin position="14"/>
        <end position="29"/>
    </location>
</feature>
<dbReference type="GO" id="GO:0007165">
    <property type="term" value="P:signal transduction"/>
    <property type="evidence" value="ECO:0007669"/>
    <property type="project" value="UniProtKB-KW"/>
</dbReference>
<protein>
    <submittedName>
        <fullName evidence="8">Methyl-accepting chemotaxis protein</fullName>
    </submittedName>
</protein>
<reference evidence="8 9" key="1">
    <citation type="submission" date="2023-10" db="EMBL/GenBank/DDBJ databases">
        <title>Rubellicoccus peritrichatus gen. nov., sp. nov., isolated from an algae of coral reef tank.</title>
        <authorList>
            <person name="Luo J."/>
        </authorList>
    </citation>
    <scope>NUCLEOTIDE SEQUENCE [LARGE SCALE GENOMIC DNA]</scope>
    <source>
        <strain evidence="8 9">CR14</strain>
    </source>
</reference>
<feature type="transmembrane region" description="Helical" evidence="5">
    <location>
        <begin position="49"/>
        <end position="67"/>
    </location>
</feature>
<dbReference type="InterPro" id="IPR003660">
    <property type="entry name" value="HAMP_dom"/>
</dbReference>
<dbReference type="AlphaFoldDB" id="A0AAQ3QX19"/>
<gene>
    <name evidence="8" type="ORF">RZN69_05525</name>
</gene>
<keyword evidence="5" id="KW-0472">Membrane</keyword>
<dbReference type="SMART" id="SM00304">
    <property type="entry name" value="HAMP"/>
    <property type="match status" value="1"/>
</dbReference>
<evidence type="ECO:0000256" key="4">
    <source>
        <dbReference type="SAM" id="MobiDB-lite"/>
    </source>
</evidence>
<evidence type="ECO:0000313" key="9">
    <source>
        <dbReference type="Proteomes" id="UP001304300"/>
    </source>
</evidence>
<dbReference type="CDD" id="cd06225">
    <property type="entry name" value="HAMP"/>
    <property type="match status" value="1"/>
</dbReference>
<dbReference type="SUPFAM" id="SSF58104">
    <property type="entry name" value="Methyl-accepting chemotaxis protein (MCP) signaling domain"/>
    <property type="match status" value="1"/>
</dbReference>
<dbReference type="PROSITE" id="PS50111">
    <property type="entry name" value="CHEMOTAXIS_TRANSDUC_2"/>
    <property type="match status" value="1"/>
</dbReference>
<feature type="transmembrane region" description="Helical" evidence="5">
    <location>
        <begin position="354"/>
        <end position="376"/>
    </location>
</feature>
<dbReference type="Gene3D" id="1.10.287.950">
    <property type="entry name" value="Methyl-accepting chemotaxis protein"/>
    <property type="match status" value="1"/>
</dbReference>
<sequence>MKGNRIIPVASSKGKAKAAKSAVHKKAKQPKNPEEQEGRHGLSRLMLRYFLVIALIPLVAVSVINFLTAKRTVLETEGKYLGTIAQRQVQEIHSYLEEMDDFAQLLSQSPAVVLTLQSLGGVNEQNLEKMLAMDEYQEVQRNVGPILQQFVNKFGFSQLYLVNPDGMVAYSVPFLALEHRNLEKKPNSATELGRVFKRTSAMMSSQASDYRIYPPTEQPSIFISSPVIHQGLYLGAVILSLDNEKLKEKLSGLEGLGENADIMLTSRVGDEILFLTDLRGNPNSAFSLTIPYEPAEGEELTPVQRSVRGQSGGALTKDFEGNEVIALWDYLPNLRIGLAVKVDKDEVFAPVNRLLRINIIVALITVLIVAIVAIMLSRSITHPINMLTQAANNLAEGDLRGEIPCRGRNEVGQLANATRTMSRNLKSLVGKVKVTGSEITKTAQFVSTNAQEQVNSAQQTGTSAIEVNTTAKQISTTSKELANTMTEVNDVTQEIALKAESDLDVLAAIQESMSKLDKANVSISGQLERIQKRANGITGIIVTMTKVADQTNLLSLNASIEARKAGQYGRGFSVVAAEIRRLADQAAASTLEIEGSVKDMLGAVQTGVGEVRGFSSQVSQSIEEITAISGRLTEVIQQVQGLPPRFDQILEGMHSQSEGAEQINQAMGQLSDSAQHTVSAVKETHRMLSSLRRSAEVLDAEISRFKT</sequence>
<evidence type="ECO:0000256" key="1">
    <source>
        <dbReference type="ARBA" id="ARBA00023224"/>
    </source>
</evidence>
<evidence type="ECO:0000259" key="7">
    <source>
        <dbReference type="PROSITE" id="PS50885"/>
    </source>
</evidence>
<evidence type="ECO:0000259" key="6">
    <source>
        <dbReference type="PROSITE" id="PS50111"/>
    </source>
</evidence>
<dbReference type="InterPro" id="IPR004089">
    <property type="entry name" value="MCPsignal_dom"/>
</dbReference>
<dbReference type="SMART" id="SM00283">
    <property type="entry name" value="MA"/>
    <property type="match status" value="1"/>
</dbReference>
<keyword evidence="5" id="KW-1133">Transmembrane helix</keyword>
<keyword evidence="5" id="KW-0812">Transmembrane</keyword>
<keyword evidence="9" id="KW-1185">Reference proteome</keyword>
<dbReference type="Proteomes" id="UP001304300">
    <property type="component" value="Chromosome"/>
</dbReference>
<evidence type="ECO:0000256" key="3">
    <source>
        <dbReference type="PROSITE-ProRule" id="PRU00284"/>
    </source>
</evidence>
<dbReference type="Pfam" id="PF00015">
    <property type="entry name" value="MCPsignal"/>
    <property type="match status" value="1"/>
</dbReference>
<dbReference type="RefSeq" id="WP_317835064.1">
    <property type="nucleotide sequence ID" value="NZ_CP136920.1"/>
</dbReference>
<name>A0AAQ3QX19_9BACT</name>
<organism evidence="8 9">
    <name type="scientific">Rubellicoccus peritrichatus</name>
    <dbReference type="NCBI Taxonomy" id="3080537"/>
    <lineage>
        <taxon>Bacteria</taxon>
        <taxon>Pseudomonadati</taxon>
        <taxon>Verrucomicrobiota</taxon>
        <taxon>Opitutia</taxon>
        <taxon>Puniceicoccales</taxon>
        <taxon>Cerasicoccaceae</taxon>
        <taxon>Rubellicoccus</taxon>
    </lineage>
</organism>
<dbReference type="EMBL" id="CP136920">
    <property type="protein sequence ID" value="WOO42542.1"/>
    <property type="molecule type" value="Genomic_DNA"/>
</dbReference>
<dbReference type="Gene3D" id="3.30.450.20">
    <property type="entry name" value="PAS domain"/>
    <property type="match status" value="1"/>
</dbReference>
<dbReference type="Gene3D" id="6.10.340.10">
    <property type="match status" value="1"/>
</dbReference>
<dbReference type="PANTHER" id="PTHR32089:SF120">
    <property type="entry name" value="METHYL-ACCEPTING CHEMOTAXIS PROTEIN TLPQ"/>
    <property type="match status" value="1"/>
</dbReference>
<feature type="region of interest" description="Disordered" evidence="4">
    <location>
        <begin position="1"/>
        <end position="38"/>
    </location>
</feature>
<evidence type="ECO:0000313" key="8">
    <source>
        <dbReference type="EMBL" id="WOO42542.1"/>
    </source>
</evidence>
<accession>A0AAQ3QX19</accession>
<keyword evidence="1 3" id="KW-0807">Transducer</keyword>
<feature type="domain" description="HAMP" evidence="7">
    <location>
        <begin position="378"/>
        <end position="430"/>
    </location>
</feature>
<dbReference type="KEGG" id="puo:RZN69_05525"/>